<sequence length="440" mass="47806">MNFLDWMIAAGILLLTMSMLTGWLNRTPVPMFGLYLVVGIACGQWGLGLVNIDVFRHTSMISRATEIAMAASLFITGLKLRFSFSAPVWKIGVVLALPTMLLTVGGMMLIAHYLAGFSWPIALAFGAIVAPTDPVLASLVAVNDARDSDWLRLSLSSEAGLNDGTALPLLMLALIFFHANEAPLSADQWIHWLSVDLLWGLFAGLTLGFGLGRGVGLLATRSRHLQQDVAPSDFIALALMALSFSLATYINASAFLAAFAAGVGLRSAEVSVQKRHKQDDENGEIPPAETMVNPHSRHRLEEQGPVKSVGLVIGDALSFGDTVERLLAATLVILLGMTLALHWDIDGLMLAVGLFVFVRPIAVLLMTWEMAYSWKQRMMMGWLGIRGIGSINYIAFALLHGLQGEEVTRMVNCAVTLITFSVLLHGVTVGPLQKWRRKKK</sequence>
<dbReference type="PANTHER" id="PTHR32507:SF8">
    <property type="entry name" value="CNH1P"/>
    <property type="match status" value="1"/>
</dbReference>
<feature type="transmembrane region" description="Helical" evidence="8">
    <location>
        <begin position="189"/>
        <end position="214"/>
    </location>
</feature>
<keyword evidence="5 8" id="KW-1133">Transmembrane helix</keyword>
<keyword evidence="2" id="KW-0813">Transport</keyword>
<feature type="transmembrane region" description="Helical" evidence="8">
    <location>
        <begin position="7"/>
        <end position="26"/>
    </location>
</feature>
<dbReference type="Proteomes" id="UP000699865">
    <property type="component" value="Unassembled WGS sequence"/>
</dbReference>
<dbReference type="RefSeq" id="WP_217138041.1">
    <property type="nucleotide sequence ID" value="NZ_JAFMOU010000064.1"/>
</dbReference>
<feature type="transmembrane region" description="Helical" evidence="8">
    <location>
        <begin position="234"/>
        <end position="265"/>
    </location>
</feature>
<evidence type="ECO:0000256" key="7">
    <source>
        <dbReference type="ARBA" id="ARBA00023136"/>
    </source>
</evidence>
<feature type="transmembrane region" description="Helical" evidence="8">
    <location>
        <begin position="326"/>
        <end position="343"/>
    </location>
</feature>
<feature type="domain" description="Cation/H+ exchanger transmembrane" evidence="9">
    <location>
        <begin position="18"/>
        <end position="434"/>
    </location>
</feature>
<dbReference type="PANTHER" id="PTHR32507">
    <property type="entry name" value="NA(+)/H(+) ANTIPORTER 1"/>
    <property type="match status" value="1"/>
</dbReference>
<evidence type="ECO:0000256" key="8">
    <source>
        <dbReference type="SAM" id="Phobius"/>
    </source>
</evidence>
<keyword evidence="6" id="KW-0406">Ion transport</keyword>
<feature type="transmembrane region" description="Helical" evidence="8">
    <location>
        <begin position="32"/>
        <end position="52"/>
    </location>
</feature>
<evidence type="ECO:0000313" key="10">
    <source>
        <dbReference type="EMBL" id="MBU9834688.1"/>
    </source>
</evidence>
<evidence type="ECO:0000256" key="4">
    <source>
        <dbReference type="ARBA" id="ARBA00022692"/>
    </source>
</evidence>
<organism evidence="10 11">
    <name type="scientific">Rahnella perminowiae</name>
    <dbReference type="NCBI Taxonomy" id="2816244"/>
    <lineage>
        <taxon>Bacteria</taxon>
        <taxon>Pseudomonadati</taxon>
        <taxon>Pseudomonadota</taxon>
        <taxon>Gammaproteobacteria</taxon>
        <taxon>Enterobacterales</taxon>
        <taxon>Yersiniaceae</taxon>
        <taxon>Rahnella</taxon>
    </lineage>
</organism>
<evidence type="ECO:0000256" key="3">
    <source>
        <dbReference type="ARBA" id="ARBA00022449"/>
    </source>
</evidence>
<feature type="transmembrane region" description="Helical" evidence="8">
    <location>
        <begin position="349"/>
        <end position="368"/>
    </location>
</feature>
<name>A0ABS6KZA9_9GAMM</name>
<comment type="caution">
    <text evidence="10">The sequence shown here is derived from an EMBL/GenBank/DDBJ whole genome shotgun (WGS) entry which is preliminary data.</text>
</comment>
<gene>
    <name evidence="10" type="ORF">J1786_07655</name>
</gene>
<keyword evidence="7 8" id="KW-0472">Membrane</keyword>
<protein>
    <submittedName>
        <fullName evidence="10">Cation:proton antiporter</fullName>
    </submittedName>
</protein>
<feature type="transmembrane region" description="Helical" evidence="8">
    <location>
        <begin position="117"/>
        <end position="139"/>
    </location>
</feature>
<dbReference type="EMBL" id="JAFMOU010000064">
    <property type="protein sequence ID" value="MBU9834688.1"/>
    <property type="molecule type" value="Genomic_DNA"/>
</dbReference>
<reference evidence="10 11" key="1">
    <citation type="submission" date="2021-03" db="EMBL/GenBank/DDBJ databases">
        <title>Five novel Rahnella species.</title>
        <authorList>
            <person name="Brady C."/>
            <person name="Asselin J."/>
            <person name="Beer S."/>
            <person name="Bruberg M.B."/>
            <person name="Crampton B."/>
            <person name="Venter S."/>
            <person name="Arnold D."/>
            <person name="Denman S."/>
        </authorList>
    </citation>
    <scope>NUCLEOTIDE SEQUENCE [LARGE SCALE GENOMIC DNA]</scope>
    <source>
        <strain evidence="10 11">L72c</strain>
    </source>
</reference>
<dbReference type="Pfam" id="PF00999">
    <property type="entry name" value="Na_H_Exchanger"/>
    <property type="match status" value="1"/>
</dbReference>
<evidence type="ECO:0000256" key="6">
    <source>
        <dbReference type="ARBA" id="ARBA00023065"/>
    </source>
</evidence>
<keyword evidence="4 8" id="KW-0812">Transmembrane</keyword>
<feature type="transmembrane region" description="Helical" evidence="8">
    <location>
        <begin position="414"/>
        <end position="432"/>
    </location>
</feature>
<feature type="transmembrane region" description="Helical" evidence="8">
    <location>
        <begin position="380"/>
        <end position="402"/>
    </location>
</feature>
<evidence type="ECO:0000256" key="1">
    <source>
        <dbReference type="ARBA" id="ARBA00004651"/>
    </source>
</evidence>
<proteinExistence type="predicted"/>
<dbReference type="InterPro" id="IPR006153">
    <property type="entry name" value="Cation/H_exchanger_TM"/>
</dbReference>
<keyword evidence="3" id="KW-0050">Antiport</keyword>
<feature type="transmembrane region" description="Helical" evidence="8">
    <location>
        <begin position="88"/>
        <end position="110"/>
    </location>
</feature>
<keyword evidence="11" id="KW-1185">Reference proteome</keyword>
<evidence type="ECO:0000256" key="2">
    <source>
        <dbReference type="ARBA" id="ARBA00022448"/>
    </source>
</evidence>
<evidence type="ECO:0000256" key="5">
    <source>
        <dbReference type="ARBA" id="ARBA00022989"/>
    </source>
</evidence>
<evidence type="ECO:0000313" key="11">
    <source>
        <dbReference type="Proteomes" id="UP000699865"/>
    </source>
</evidence>
<evidence type="ECO:0000259" key="9">
    <source>
        <dbReference type="Pfam" id="PF00999"/>
    </source>
</evidence>
<accession>A0ABS6KZA9</accession>
<comment type="subcellular location">
    <subcellularLocation>
        <location evidence="1">Cell membrane</location>
        <topology evidence="1">Multi-pass membrane protein</topology>
    </subcellularLocation>
</comment>